<dbReference type="InterPro" id="IPR012337">
    <property type="entry name" value="RNaseH-like_sf"/>
</dbReference>
<proteinExistence type="predicted"/>
<accession>A0ABP0MD29</accession>
<evidence type="ECO:0000259" key="2">
    <source>
        <dbReference type="PROSITE" id="PS50994"/>
    </source>
</evidence>
<dbReference type="InterPro" id="IPR001584">
    <property type="entry name" value="Integrase_cat-core"/>
</dbReference>
<feature type="region of interest" description="Disordered" evidence="1">
    <location>
        <begin position="861"/>
        <end position="1006"/>
    </location>
</feature>
<feature type="region of interest" description="Disordered" evidence="1">
    <location>
        <begin position="424"/>
        <end position="446"/>
    </location>
</feature>
<feature type="compositionally biased region" description="Low complexity" evidence="1">
    <location>
        <begin position="979"/>
        <end position="994"/>
    </location>
</feature>
<gene>
    <name evidence="3" type="ORF">SCF082_LOCUS27380</name>
</gene>
<reference evidence="3 4" key="1">
    <citation type="submission" date="2024-02" db="EMBL/GenBank/DDBJ databases">
        <authorList>
            <person name="Chen Y."/>
            <person name="Shah S."/>
            <person name="Dougan E. K."/>
            <person name="Thang M."/>
            <person name="Chan C."/>
        </authorList>
    </citation>
    <scope>NUCLEOTIDE SEQUENCE [LARGE SCALE GENOMIC DNA]</scope>
</reference>
<name>A0ABP0MD29_9DINO</name>
<dbReference type="Proteomes" id="UP001642464">
    <property type="component" value="Unassembled WGS sequence"/>
</dbReference>
<dbReference type="Gene3D" id="3.30.420.10">
    <property type="entry name" value="Ribonuclease H-like superfamily/Ribonuclease H"/>
    <property type="match status" value="1"/>
</dbReference>
<dbReference type="SUPFAM" id="SSF53098">
    <property type="entry name" value="Ribonuclease H-like"/>
    <property type="match status" value="1"/>
</dbReference>
<protein>
    <recommendedName>
        <fullName evidence="2">Integrase catalytic domain-containing protein</fullName>
    </recommendedName>
</protein>
<dbReference type="EMBL" id="CAXAMM010021114">
    <property type="protein sequence ID" value="CAK9049390.1"/>
    <property type="molecule type" value="Genomic_DNA"/>
</dbReference>
<evidence type="ECO:0000313" key="4">
    <source>
        <dbReference type="Proteomes" id="UP001642464"/>
    </source>
</evidence>
<feature type="compositionally biased region" description="Basic and acidic residues" evidence="1">
    <location>
        <begin position="903"/>
        <end position="925"/>
    </location>
</feature>
<comment type="caution">
    <text evidence="3">The sequence shown here is derived from an EMBL/GenBank/DDBJ whole genome shotgun (WGS) entry which is preliminary data.</text>
</comment>
<keyword evidence="4" id="KW-1185">Reference proteome</keyword>
<organism evidence="3 4">
    <name type="scientific">Durusdinium trenchii</name>
    <dbReference type="NCBI Taxonomy" id="1381693"/>
    <lineage>
        <taxon>Eukaryota</taxon>
        <taxon>Sar</taxon>
        <taxon>Alveolata</taxon>
        <taxon>Dinophyceae</taxon>
        <taxon>Suessiales</taxon>
        <taxon>Symbiodiniaceae</taxon>
        <taxon>Durusdinium</taxon>
    </lineage>
</organism>
<evidence type="ECO:0000313" key="3">
    <source>
        <dbReference type="EMBL" id="CAK9049390.1"/>
    </source>
</evidence>
<dbReference type="PROSITE" id="PS50994">
    <property type="entry name" value="INTEGRASE"/>
    <property type="match status" value="1"/>
</dbReference>
<evidence type="ECO:0000256" key="1">
    <source>
        <dbReference type="SAM" id="MobiDB-lite"/>
    </source>
</evidence>
<feature type="domain" description="Integrase catalytic" evidence="2">
    <location>
        <begin position="505"/>
        <end position="676"/>
    </location>
</feature>
<feature type="compositionally biased region" description="Low complexity" evidence="1">
    <location>
        <begin position="861"/>
        <end position="879"/>
    </location>
</feature>
<dbReference type="InterPro" id="IPR036397">
    <property type="entry name" value="RNaseH_sf"/>
</dbReference>
<sequence>MEVLGGIVVVAQHTVSSMNPAGTGTGPWPRWMPSFMQIHRSTLAPGERLPPRDHECVAWRRVSEKDSGHVLWNGPVAETLLEYVNSHPREVMVSEWWCPGGFYRALQMVDFNAPIIGFDHQGNESSLGPFWAGRSGSILEQIHEDQEEIPNAGHQTELQRCHHRLNLLARHARREHHSSVHDLDFVELFSPPRVIPHAQRAGLKVDSSHVFDLQHGWDVRKLSHRRAFRQYRKKHRPRMMMASPACKAFTHLRHIYQERMDPETCRRTVAEGHLMWNFAMEACEEQIAEGNFFGLEHPRLAASWRLPRTQRLLQRDDVVLMSFDQCFFGLSVVPSGTLSRKSTCIATNNPWLALELVNAVRRGDHDHETLIGGLPRKAQEYPAELCSAIARGAQAVALGLNPPSFLESAEVYELTSPGCWFGEEEEEAEDETNPPNEPEQYTAPVSDSQRRLVQKVHVNTGHPDRLRMLRAFKAAGALPQVLRYIREEFGCEDCQLKRGPDNRRRAQLPRTFSFNRVLCADFLFIRFKECQIPIMNLTCAGTSYQIAVRCRETKNGTPTSAAAWRLFMDSWVRYFGAPHLLVTDSGNEFRGAFERGLEFQGILQHAIHPECPWQNGKAERHGGWLKDRLDSELQSGRCVFTNLEELDEFIAAILSTKNRWLNKGGFTPAQLVFGELPRIPGELLAEDELGLHGLHDAHEDPAEVDEAAGEYRRRHQIRERARQLAMTQASREAIRRSRHAAPQQRRHWAPGQWVYVFRRARGNQDLHLRDRWVGPGVVVVANNDTIYVGMRTRLWRCSPGQLRAALPSEVLGRELATSPGLSELLRQVVAGTHAGAVDVQREGLPGPEDMLGPVHRIEEGVAAASSAPSQQPAVLPSPQELIPPTVEAVPPGLLPLGHHRGERMHSIAEEEERPSHDPTMEELPHLSRRSSVNEPASEPGEQPQASGPGPPALPDDPSVPAEPPLKMVRTTSPEHVMESDPPSSSQPSSAAAVEPAPPETRAPGTPIADLMRRIPRAVSPPPGLAEPHEGAHLTPVEELPQQNRVPTQVEEFNRLAQRRDHDRADDSGLWGEHWFHIPQDASALCLELSGEWVQLPKRGGEISLKELSLQEKEQFDKSDELEWSAVLGTGAVKVIVGKAASKAREDWPDRIISSRMVRRKKPQPELNAWKAKSRWCIHGHHDPDTGTLCTYSPTPSTEGLMTFLQTGLNFGMKFAFSDVKNAFCQSDKLNRPRGPLFAEPCEGLHLPEGALIEILVPTYGLDDAPREWRLTVTRFLASLSFEKNLVEPCWYTLFSDKRECLAQVLVEVDDFIVCAAPDHYDWLKSELTKRFHFGKWEEDEAEYAGRHIRVMSDSIHVDQSKYIQEQVKPIPLAKGRRSTPDDLLSKEEFNLLRSLVFKINWLARESRPEASGLASLMAGRLPNAQVSDVQVVNKYVNFLRSTHDRPLKIWRFHPENVCFVVCSDAGGINMKGVDQVDHEGLPLDATQGAWMVLAAERLPEGNRAVRASPITWRSSRLKRKVFSTFGGETQAMLQGVNEVDWLQVMYRDATKHDVSLSCWRNSLSPHMLIMRGQCSLADRQGQCSVTDAKSLYDCLLRENPSGKQDRKSALELAIILRDLQDTKSMVRWVPHQKMLVDCMTKLDPSRANDALNQFVKSGWLSLVDVPTELKHRRDDPAYKRRSHAASSKRLEYEEQHRILMSFFLSALVNGSWGNCNDSPVDTMIPC</sequence>